<name>A0AA89BDD0_9ASTE</name>
<evidence type="ECO:0000256" key="3">
    <source>
        <dbReference type="ARBA" id="ARBA00022750"/>
    </source>
</evidence>
<organism evidence="8 9">
    <name type="scientific">Escallonia herrerae</name>
    <dbReference type="NCBI Taxonomy" id="1293975"/>
    <lineage>
        <taxon>Eukaryota</taxon>
        <taxon>Viridiplantae</taxon>
        <taxon>Streptophyta</taxon>
        <taxon>Embryophyta</taxon>
        <taxon>Tracheophyta</taxon>
        <taxon>Spermatophyta</taxon>
        <taxon>Magnoliopsida</taxon>
        <taxon>eudicotyledons</taxon>
        <taxon>Gunneridae</taxon>
        <taxon>Pentapetalae</taxon>
        <taxon>asterids</taxon>
        <taxon>campanulids</taxon>
        <taxon>Escalloniales</taxon>
        <taxon>Escalloniaceae</taxon>
        <taxon>Escallonia</taxon>
    </lineage>
</organism>
<feature type="chain" id="PRO_5041638535" description="Peptidase A1 domain-containing protein" evidence="6">
    <location>
        <begin position="28"/>
        <end position="444"/>
    </location>
</feature>
<evidence type="ECO:0000256" key="1">
    <source>
        <dbReference type="ARBA" id="ARBA00007447"/>
    </source>
</evidence>
<dbReference type="FunFam" id="2.40.70.10:FF:000033">
    <property type="entry name" value="Aspartyl protease family protein"/>
    <property type="match status" value="1"/>
</dbReference>
<dbReference type="Pfam" id="PF14541">
    <property type="entry name" value="TAXi_C"/>
    <property type="match status" value="1"/>
</dbReference>
<dbReference type="GO" id="GO:0006508">
    <property type="term" value="P:proteolysis"/>
    <property type="evidence" value="ECO:0007669"/>
    <property type="project" value="UniProtKB-KW"/>
</dbReference>
<dbReference type="Proteomes" id="UP001188597">
    <property type="component" value="Unassembled WGS sequence"/>
</dbReference>
<evidence type="ECO:0000256" key="5">
    <source>
        <dbReference type="ARBA" id="ARBA00023180"/>
    </source>
</evidence>
<evidence type="ECO:0000256" key="2">
    <source>
        <dbReference type="ARBA" id="ARBA00022670"/>
    </source>
</evidence>
<accession>A0AA89BDD0</accession>
<gene>
    <name evidence="8" type="ORF">RJ639_039267</name>
</gene>
<evidence type="ECO:0000256" key="6">
    <source>
        <dbReference type="SAM" id="SignalP"/>
    </source>
</evidence>
<dbReference type="PANTHER" id="PTHR47967:SF14">
    <property type="entry name" value="EUKARYOTIC ASPARTYL PROTEASE FAMILY PROTEIN"/>
    <property type="match status" value="1"/>
</dbReference>
<dbReference type="InterPro" id="IPR033121">
    <property type="entry name" value="PEPTIDASE_A1"/>
</dbReference>
<dbReference type="Pfam" id="PF14543">
    <property type="entry name" value="TAXi_N"/>
    <property type="match status" value="1"/>
</dbReference>
<dbReference type="InterPro" id="IPR021109">
    <property type="entry name" value="Peptidase_aspartic_dom_sf"/>
</dbReference>
<keyword evidence="6" id="KW-0732">Signal</keyword>
<sequence>METPSQLVLNAKLLLVILAFLVPTLTATSIAPNHHHLATKLIHYDSVRSPFHNASATITDLATRSLERSITHLSSLRAATMDETPEDIRGAMFAGTGCFLVSMNIGERMVPQLVLMDTSSSLLWVHCFPCVGCHSSSPIFDPSQSSTYYPLPCDHDPYCRAHCDQQRNECTYSVTYTDGASSSENIATEKLTFITTEVGSTASDIRFGCGRVIQEPDPQLSGVMGLGYAETSLANQLANKFSYCIGNIHNPDYSYNRLILGDGAIIRGDSTPLEVYKTFYYLTLEGISVGDNRLPIDPHVFQRSRHGHGGVLIDSGTEWTYLVRDAYETLTGEVERIIGAKLMRAYLPNSPEQLCYYGDVNRDLVDFPVMTFHFGGKANFKLYRENLFEPIIQGGFCLSIDVANGNTPRDANVIGVVAQQYHNIAYDLSTMTLSFYTIDCRYLI</sequence>
<dbReference type="GO" id="GO:0005576">
    <property type="term" value="C:extracellular region"/>
    <property type="evidence" value="ECO:0007669"/>
    <property type="project" value="TreeGrafter"/>
</dbReference>
<feature type="signal peptide" evidence="6">
    <location>
        <begin position="1"/>
        <end position="27"/>
    </location>
</feature>
<dbReference type="InterPro" id="IPR034161">
    <property type="entry name" value="Pepsin-like_plant"/>
</dbReference>
<dbReference type="InterPro" id="IPR032799">
    <property type="entry name" value="TAXi_C"/>
</dbReference>
<dbReference type="Gene3D" id="2.40.70.10">
    <property type="entry name" value="Acid Proteases"/>
    <property type="match status" value="2"/>
</dbReference>
<dbReference type="InterPro" id="IPR051708">
    <property type="entry name" value="Plant_Aspart_Prot_A1"/>
</dbReference>
<dbReference type="SUPFAM" id="SSF50630">
    <property type="entry name" value="Acid proteases"/>
    <property type="match status" value="1"/>
</dbReference>
<keyword evidence="4" id="KW-0378">Hydrolase</keyword>
<proteinExistence type="inferred from homology"/>
<evidence type="ECO:0000259" key="7">
    <source>
        <dbReference type="PROSITE" id="PS51767"/>
    </source>
</evidence>
<keyword evidence="3" id="KW-0064">Aspartyl protease</keyword>
<evidence type="ECO:0000313" key="8">
    <source>
        <dbReference type="EMBL" id="KAK3028576.1"/>
    </source>
</evidence>
<keyword evidence="5" id="KW-0325">Glycoprotein</keyword>
<dbReference type="CDD" id="cd05476">
    <property type="entry name" value="pepsin_A_like_plant"/>
    <property type="match status" value="1"/>
</dbReference>
<comment type="similarity">
    <text evidence="1">Belongs to the peptidase A1 family.</text>
</comment>
<dbReference type="PANTHER" id="PTHR47967">
    <property type="entry name" value="OS07G0603500 PROTEIN-RELATED"/>
    <property type="match status" value="1"/>
</dbReference>
<protein>
    <recommendedName>
        <fullName evidence="7">Peptidase A1 domain-containing protein</fullName>
    </recommendedName>
</protein>
<feature type="domain" description="Peptidase A1" evidence="7">
    <location>
        <begin position="99"/>
        <end position="436"/>
    </location>
</feature>
<keyword evidence="2" id="KW-0645">Protease</keyword>
<dbReference type="PROSITE" id="PS51767">
    <property type="entry name" value="PEPTIDASE_A1"/>
    <property type="match status" value="1"/>
</dbReference>
<reference evidence="8" key="1">
    <citation type="submission" date="2022-12" db="EMBL/GenBank/DDBJ databases">
        <title>Draft genome assemblies for two species of Escallonia (Escalloniales).</title>
        <authorList>
            <person name="Chanderbali A."/>
            <person name="Dervinis C."/>
            <person name="Anghel I."/>
            <person name="Soltis D."/>
            <person name="Soltis P."/>
            <person name="Zapata F."/>
        </authorList>
    </citation>
    <scope>NUCLEOTIDE SEQUENCE</scope>
    <source>
        <strain evidence="8">UCBG64.0493</strain>
        <tissue evidence="8">Leaf</tissue>
    </source>
</reference>
<keyword evidence="9" id="KW-1185">Reference proteome</keyword>
<evidence type="ECO:0000256" key="4">
    <source>
        <dbReference type="ARBA" id="ARBA00022801"/>
    </source>
</evidence>
<dbReference type="GO" id="GO:0004190">
    <property type="term" value="F:aspartic-type endopeptidase activity"/>
    <property type="evidence" value="ECO:0007669"/>
    <property type="project" value="UniProtKB-KW"/>
</dbReference>
<dbReference type="AlphaFoldDB" id="A0AA89BDD0"/>
<dbReference type="InterPro" id="IPR032861">
    <property type="entry name" value="TAXi_N"/>
</dbReference>
<evidence type="ECO:0000313" key="9">
    <source>
        <dbReference type="Proteomes" id="UP001188597"/>
    </source>
</evidence>
<comment type="caution">
    <text evidence="8">The sequence shown here is derived from an EMBL/GenBank/DDBJ whole genome shotgun (WGS) entry which is preliminary data.</text>
</comment>
<dbReference type="EMBL" id="JAVXUP010000413">
    <property type="protein sequence ID" value="KAK3028576.1"/>
    <property type="molecule type" value="Genomic_DNA"/>
</dbReference>